<dbReference type="PROSITE" id="PS50110">
    <property type="entry name" value="RESPONSE_REGULATORY"/>
    <property type="match status" value="1"/>
</dbReference>
<evidence type="ECO:0000256" key="10">
    <source>
        <dbReference type="ARBA" id="ARBA00022840"/>
    </source>
</evidence>
<feature type="modified residue" description="4-aspartylphosphate" evidence="13">
    <location>
        <position position="2231"/>
    </location>
</feature>
<feature type="domain" description="Response regulatory" evidence="18">
    <location>
        <begin position="2177"/>
        <end position="2300"/>
    </location>
</feature>
<feature type="compositionally biased region" description="Polar residues" evidence="15">
    <location>
        <begin position="528"/>
        <end position="549"/>
    </location>
</feature>
<dbReference type="Gene3D" id="3.40.50.2300">
    <property type="match status" value="1"/>
</dbReference>
<keyword evidence="9" id="KW-0418">Kinase</keyword>
<comment type="caution">
    <text evidence="19">The sequence shown here is derived from an EMBL/GenBank/DDBJ whole genome shotgun (WGS) entry which is preliminary data.</text>
</comment>
<dbReference type="Pfam" id="PF00072">
    <property type="entry name" value="Response_reg"/>
    <property type="match status" value="1"/>
</dbReference>
<dbReference type="SUPFAM" id="SSF55874">
    <property type="entry name" value="ATPase domain of HSP90 chaperone/DNA topoisomerase II/histidine kinase"/>
    <property type="match status" value="1"/>
</dbReference>
<dbReference type="Gene3D" id="1.10.287.130">
    <property type="match status" value="1"/>
</dbReference>
<dbReference type="SMART" id="SM00388">
    <property type="entry name" value="HisKA"/>
    <property type="match status" value="1"/>
</dbReference>
<dbReference type="FunFam" id="1.10.287.130:FF:000003">
    <property type="entry name" value="Histidine kinase"/>
    <property type="match status" value="1"/>
</dbReference>
<keyword evidence="4" id="KW-1003">Cell membrane</keyword>
<evidence type="ECO:0000259" key="17">
    <source>
        <dbReference type="PROSITE" id="PS50109"/>
    </source>
</evidence>
<dbReference type="CDD" id="cd17546">
    <property type="entry name" value="REC_hyHK_CKI1_RcsC-like"/>
    <property type="match status" value="1"/>
</dbReference>
<evidence type="ECO:0000256" key="3">
    <source>
        <dbReference type="ARBA" id="ARBA00012438"/>
    </source>
</evidence>
<dbReference type="SMART" id="SM00065">
    <property type="entry name" value="GAF"/>
    <property type="match status" value="1"/>
</dbReference>
<dbReference type="FunFam" id="3.30.565.10:FF:000010">
    <property type="entry name" value="Sensor histidine kinase RcsC"/>
    <property type="match status" value="1"/>
</dbReference>
<evidence type="ECO:0000256" key="9">
    <source>
        <dbReference type="ARBA" id="ARBA00022777"/>
    </source>
</evidence>
<keyword evidence="14" id="KW-0175">Coiled coil</keyword>
<dbReference type="PROSITE" id="PS50109">
    <property type="entry name" value="HIS_KIN"/>
    <property type="match status" value="1"/>
</dbReference>
<evidence type="ECO:0000256" key="5">
    <source>
        <dbReference type="ARBA" id="ARBA00022553"/>
    </source>
</evidence>
<evidence type="ECO:0000313" key="19">
    <source>
        <dbReference type="EMBL" id="TKA23619.1"/>
    </source>
</evidence>
<dbReference type="EC" id="2.7.13.3" evidence="3"/>
<feature type="compositionally biased region" description="Basic and acidic residues" evidence="15">
    <location>
        <begin position="99"/>
        <end position="108"/>
    </location>
</feature>
<dbReference type="GO" id="GO:0000155">
    <property type="term" value="F:phosphorelay sensor kinase activity"/>
    <property type="evidence" value="ECO:0007669"/>
    <property type="project" value="InterPro"/>
</dbReference>
<dbReference type="OrthoDB" id="60033at2759"/>
<proteinExistence type="predicted"/>
<evidence type="ECO:0000256" key="1">
    <source>
        <dbReference type="ARBA" id="ARBA00000085"/>
    </source>
</evidence>
<feature type="region of interest" description="Disordered" evidence="15">
    <location>
        <begin position="494"/>
        <end position="549"/>
    </location>
</feature>
<feature type="domain" description="Protein kinase" evidence="16">
    <location>
        <begin position="78"/>
        <end position="382"/>
    </location>
</feature>
<gene>
    <name evidence="19" type="ORF">B0A50_07453</name>
</gene>
<dbReference type="Gene3D" id="3.30.565.10">
    <property type="entry name" value="Histidine kinase-like ATPase, C-terminal domain"/>
    <property type="match status" value="1"/>
</dbReference>
<dbReference type="FunFam" id="3.40.50.2300:FF:000285">
    <property type="entry name" value="Putative sensor histidine kinase/response regulator"/>
    <property type="match status" value="1"/>
</dbReference>
<feature type="compositionally biased region" description="Low complexity" evidence="15">
    <location>
        <begin position="83"/>
        <end position="98"/>
    </location>
</feature>
<dbReference type="InterPro" id="IPR004358">
    <property type="entry name" value="Sig_transdc_His_kin-like_C"/>
</dbReference>
<evidence type="ECO:0000256" key="14">
    <source>
        <dbReference type="SAM" id="Coils"/>
    </source>
</evidence>
<dbReference type="InterPro" id="IPR001789">
    <property type="entry name" value="Sig_transdc_resp-reg_receiver"/>
</dbReference>
<dbReference type="EMBL" id="NAJL01000053">
    <property type="protein sequence ID" value="TKA23619.1"/>
    <property type="molecule type" value="Genomic_DNA"/>
</dbReference>
<dbReference type="InterPro" id="IPR036097">
    <property type="entry name" value="HisK_dim/P_sf"/>
</dbReference>
<dbReference type="PRINTS" id="PR00344">
    <property type="entry name" value="BCTRLSENSOR"/>
</dbReference>
<dbReference type="InterPro" id="IPR003018">
    <property type="entry name" value="GAF"/>
</dbReference>
<dbReference type="SUPFAM" id="SSF52540">
    <property type="entry name" value="P-loop containing nucleoside triphosphate hydrolases"/>
    <property type="match status" value="1"/>
</dbReference>
<evidence type="ECO:0000259" key="18">
    <source>
        <dbReference type="PROSITE" id="PS50110"/>
    </source>
</evidence>
<keyword evidence="11" id="KW-1133">Transmembrane helix</keyword>
<dbReference type="SUPFAM" id="SSF56112">
    <property type="entry name" value="Protein kinase-like (PK-like)"/>
    <property type="match status" value="1"/>
</dbReference>
<dbReference type="Proteomes" id="UP000308549">
    <property type="component" value="Unassembled WGS sequence"/>
</dbReference>
<dbReference type="CDD" id="cd00082">
    <property type="entry name" value="HisKA"/>
    <property type="match status" value="1"/>
</dbReference>
<feature type="coiled-coil region" evidence="14">
    <location>
        <begin position="1861"/>
        <end position="1891"/>
    </location>
</feature>
<dbReference type="InterPro" id="IPR041664">
    <property type="entry name" value="AAA_16"/>
</dbReference>
<comment type="subcellular location">
    <subcellularLocation>
        <location evidence="2">Cell membrane</location>
        <topology evidence="2">Multi-pass membrane protein</topology>
    </subcellularLocation>
</comment>
<dbReference type="GO" id="GO:0005524">
    <property type="term" value="F:ATP binding"/>
    <property type="evidence" value="ECO:0007669"/>
    <property type="project" value="UniProtKB-KW"/>
</dbReference>
<evidence type="ECO:0000256" key="15">
    <source>
        <dbReference type="SAM" id="MobiDB-lite"/>
    </source>
</evidence>
<keyword evidence="8" id="KW-0547">Nucleotide-binding</keyword>
<dbReference type="InterPro" id="IPR000719">
    <property type="entry name" value="Prot_kinase_dom"/>
</dbReference>
<evidence type="ECO:0000256" key="6">
    <source>
        <dbReference type="ARBA" id="ARBA00022679"/>
    </source>
</evidence>
<dbReference type="InterPro" id="IPR005467">
    <property type="entry name" value="His_kinase_dom"/>
</dbReference>
<keyword evidence="12" id="KW-0472">Membrane</keyword>
<accession>A0A4V5N3P0</accession>
<dbReference type="InterPro" id="IPR003661">
    <property type="entry name" value="HisK_dim/P_dom"/>
</dbReference>
<dbReference type="Pfam" id="PF13185">
    <property type="entry name" value="GAF_2"/>
    <property type="match status" value="1"/>
</dbReference>
<evidence type="ECO:0000256" key="13">
    <source>
        <dbReference type="PROSITE-ProRule" id="PRU00169"/>
    </source>
</evidence>
<evidence type="ECO:0000256" key="7">
    <source>
        <dbReference type="ARBA" id="ARBA00022692"/>
    </source>
</evidence>
<keyword evidence="20" id="KW-1185">Reference proteome</keyword>
<dbReference type="Pfam" id="PF00069">
    <property type="entry name" value="Pkinase"/>
    <property type="match status" value="1"/>
</dbReference>
<evidence type="ECO:0000259" key="16">
    <source>
        <dbReference type="PROSITE" id="PS50011"/>
    </source>
</evidence>
<keyword evidence="7" id="KW-0812">Transmembrane</keyword>
<name>A0A4V5N3P0_9PEZI</name>
<keyword evidence="5 13" id="KW-0597">Phosphoprotein</keyword>
<dbReference type="InterPro" id="IPR027417">
    <property type="entry name" value="P-loop_NTPase"/>
</dbReference>
<dbReference type="Gene3D" id="1.10.510.10">
    <property type="entry name" value="Transferase(Phosphotransferase) domain 1"/>
    <property type="match status" value="1"/>
</dbReference>
<feature type="domain" description="Histidine kinase" evidence="17">
    <location>
        <begin position="1905"/>
        <end position="2127"/>
    </location>
</feature>
<organism evidence="19 20">
    <name type="scientific">Salinomyces thailandicus</name>
    <dbReference type="NCBI Taxonomy" id="706561"/>
    <lineage>
        <taxon>Eukaryota</taxon>
        <taxon>Fungi</taxon>
        <taxon>Dikarya</taxon>
        <taxon>Ascomycota</taxon>
        <taxon>Pezizomycotina</taxon>
        <taxon>Dothideomycetes</taxon>
        <taxon>Dothideomycetidae</taxon>
        <taxon>Mycosphaerellales</taxon>
        <taxon>Teratosphaeriaceae</taxon>
        <taxon>Salinomyces</taxon>
    </lineage>
</organism>
<dbReference type="Pfam" id="PF00512">
    <property type="entry name" value="HisKA"/>
    <property type="match status" value="1"/>
</dbReference>
<dbReference type="CDD" id="cd16922">
    <property type="entry name" value="HATPase_EvgS-ArcB-TorS-like"/>
    <property type="match status" value="1"/>
</dbReference>
<evidence type="ECO:0000256" key="11">
    <source>
        <dbReference type="ARBA" id="ARBA00022989"/>
    </source>
</evidence>
<comment type="catalytic activity">
    <reaction evidence="1">
        <text>ATP + protein L-histidine = ADP + protein N-phospho-L-histidine.</text>
        <dbReference type="EC" id="2.7.13.3"/>
    </reaction>
</comment>
<reference evidence="19 20" key="1">
    <citation type="submission" date="2017-03" db="EMBL/GenBank/DDBJ databases">
        <title>Genomes of endolithic fungi from Antarctica.</title>
        <authorList>
            <person name="Coleine C."/>
            <person name="Masonjones S."/>
            <person name="Stajich J.E."/>
        </authorList>
    </citation>
    <scope>NUCLEOTIDE SEQUENCE [LARGE SCALE GENOMIC DNA]</scope>
    <source>
        <strain evidence="19 20">CCFEE 6315</strain>
    </source>
</reference>
<sequence>MDGKTKTKAQEQMKEKWHTNIDLHESEEARRAYFKRFYERLRDELPKFEFFDTFPPFHTSYDDWHFFGRRRPRQDSAAAARKSSGSTSNSNSRPTSTRTRSDYDTGTDEEKEKEVFVVARVSTHHLRLEREFKLIRQLEGSEGASKHIPCTIEFGRLPPRHEGDQTLSFAIIEAAGRNYLREIVELGPNYYLGSPDSPQSRRSQLVPLLTFLDFAVGAAECCELLHHGHEIIHGELRGDAFHYNHETGDVKLICFGSGTRSFEHGLTSAGWSSLMSERGLEHKLQFIAPEQTGRLPAEPDSRTDIYSLGILFHTMLTGQPAFEGRTPLEIMTNVLSRRIPLVSTIRSDVPDALSAVIQKMTHKSKEDRYNSASGVKYDLQKLKRVLTDGDEAALANFKPATNDASCFFCLPATLVGRDEQRQLILRVIEKAAQRSARAAPITRKGLFSLNCGSSMISSDRPAELSLLDDIISESTSSGGERDRDSRLNSVAEATPSELQRMKQVPHGSVESLAPPSSRDDADLKPLEAQSSQDNRSVQNTDGLSRATSGLNFTGDHSGILRTAQKLKRKGRTELISVCGAAGFGKSALIQNVAPVVRKHGYFTTAKFDQVRNSPFDPLVRVLSSLFRQIFSEHDVNTPFHENIRTFVKPYWALLHSRLELPEWLLGTLSNGKLASTGKVSPSNAATQPASVYPTPERKICNVQATQDWLRSGGSNKSSRFMHVYVNTLRLLAVQRFISFALDDLQFADQESLDLLQMIVSSHVPVVVILTYRGEEMLTPQVLKLVEKGHQVQMGSFSDDETAEYVSETLHRPREYCLPLAAVVQEKTQGNPFFVREMLDTGYRTKCIYYCWKCSQWEFNVDRLFLQFASPDISRFSSNDFIARRLKEMTIDAQTLLSWAAIIGNSFSFNLMRYVMACDCSKASPKELIPPTAKDPVAGLQACINSYVIMPTEEEDRFKFSHDRYITAAETLYEPWKKEEMHYVISSAMMKHTPYDPALHPDKTLFEQARHVCKGLSAVKQRAKRKSAHRDLLYQAAETARESGARKLGLYYFQRCLELLPAKEEARWSGTDEDTGYGETLTLLTRAAEAYWYDGQLSEAGALLAEINRHARDASDKAPAAIISSRLYAQQGDTHEAFLTLQAALRALDVDVSAPSYEQCDKDFKRLLPRVQSKQAEMVNIRTQQASRELHTLGALFVELLSASFWTDALMFYQATLKLVELFLDRDAVFPHVGLGYVQLASIAVYRFNLIKIGLDFGNTAIRIFDAFPNEHYTIGRGLTLHALFLGHLQSEWHDSFQALNRGMEASSIAGDKMLHLLNMGVIAAYRVYASEDLAEVEAFISSISEEFPDWQENMRGGAFLTAVRQYARALQGKTHAKTSPDVLGDDQHSTAAYMKQVCSAVSNPERPLTIYNSYRLVALYRFGYYNDAFALGESMMPAIDEVWCMRYTYSDMFYMALCIIAMIREQPDRPDRDDLLQRIEDYRTKISVVSSCNSVNYETFLAMLDGEVADVNGQYGTVLQHYERAINHAVLHGFVLDEALSLELYADFLVRRGASRPARGILMESINAYRRVGAYGKADHISAKFEYVLYGTRSLSMQDASTQTVDNVDDRLNTYRLEKMASHTEPQGPAERTQQWLEPNLPASGAQMIKEPPAALSGGLSAVGLDMIDLASILESSQVLSSELNVDKLLSKLLEIIVDSTGAELSGLAVEGDNGGWVVASVSAVEGVTRPSDGTPLEEIEDQVGKQVTLYVLRFKEAVFLRNVLEDERFSSVPPAWLQKHPEGASLIAIPILHGDNVLLGSLYCQAAPNTFTERTVTLLKLLVNQIAISISNALLFKQVEKAIKPDTILATVSARNSSMLEVQKQALAQARESEKKAKAAEAKAMEMVRLKDEAAKAKSMFLANVSHELRTPLNGVIGMSEMLKNTVLSKEQEEYADSIRVCADTLLSVINDILDFSKLEAGKMQVFSVPLSLNETISEVVRALSYTNLERNLKTNEQLELDKNLIVMGDPVRLHQILMNLMSNAYKFTSKGSVTVRAKANSQDDQFIHVTVSVTDTGIGISEEQQKKLFLPFSQADSSTARSYGGTGLGLSICKAIIENVMKGHIWLESKPGVGTTVSFSLPFKKVKASTNGEANGGNSQHHGRETDPMAIFTPPAEENGKQIVSLAGIPRNELKVCIAEDNPINQKIAINFVKKLGFNCEAFGDGQQAVDALGRASKDGKPFHLVLMDVQMPVLDGYNATREIRKHPDPRVQDILVIAMTASAIRGDREKCLEAGMNNYLAKPVRADMLKQMLESYLNQAVRAIPNLQQEANNLVSTTLSAENGGMENQAPRAVDGLKSMKLKPEEVLKKV</sequence>
<dbReference type="SUPFAM" id="SSF47384">
    <property type="entry name" value="Homodimeric domain of signal transducing histidine kinase"/>
    <property type="match status" value="1"/>
</dbReference>
<dbReference type="SMART" id="SM00448">
    <property type="entry name" value="REC"/>
    <property type="match status" value="1"/>
</dbReference>
<dbReference type="PANTHER" id="PTHR43047">
    <property type="entry name" value="TWO-COMPONENT HISTIDINE PROTEIN KINASE"/>
    <property type="match status" value="1"/>
</dbReference>
<dbReference type="PANTHER" id="PTHR43047:SF46">
    <property type="entry name" value="HISTIDINE KINASE_RESPONSE REGULATOR, PUTATIVE (AFU_ORTHOLOGUE AFUA_3G12550)-RELATED"/>
    <property type="match status" value="1"/>
</dbReference>
<dbReference type="Gene3D" id="3.30.450.40">
    <property type="match status" value="1"/>
</dbReference>
<dbReference type="InterPro" id="IPR036890">
    <property type="entry name" value="HATPase_C_sf"/>
</dbReference>
<keyword evidence="10" id="KW-0067">ATP-binding</keyword>
<dbReference type="InterPro" id="IPR003594">
    <property type="entry name" value="HATPase_dom"/>
</dbReference>
<dbReference type="Pfam" id="PF02518">
    <property type="entry name" value="HATPase_c"/>
    <property type="match status" value="1"/>
</dbReference>
<feature type="region of interest" description="Disordered" evidence="15">
    <location>
        <begin position="74"/>
        <end position="108"/>
    </location>
</feature>
<evidence type="ECO:0000256" key="2">
    <source>
        <dbReference type="ARBA" id="ARBA00004651"/>
    </source>
</evidence>
<dbReference type="GO" id="GO:0009927">
    <property type="term" value="F:histidine phosphotransfer kinase activity"/>
    <property type="evidence" value="ECO:0007669"/>
    <property type="project" value="TreeGrafter"/>
</dbReference>
<dbReference type="SUPFAM" id="SSF52172">
    <property type="entry name" value="CheY-like"/>
    <property type="match status" value="1"/>
</dbReference>
<dbReference type="Pfam" id="PF13191">
    <property type="entry name" value="AAA_16"/>
    <property type="match status" value="1"/>
</dbReference>
<dbReference type="SMART" id="SM00387">
    <property type="entry name" value="HATPase_c"/>
    <property type="match status" value="1"/>
</dbReference>
<dbReference type="GO" id="GO:0005886">
    <property type="term" value="C:plasma membrane"/>
    <property type="evidence" value="ECO:0007669"/>
    <property type="project" value="UniProtKB-SubCell"/>
</dbReference>
<dbReference type="InterPro" id="IPR011009">
    <property type="entry name" value="Kinase-like_dom_sf"/>
</dbReference>
<dbReference type="FunFam" id="1.10.510.10:FF:000579">
    <property type="entry name" value="Sensor histidine kinase/response regulator, putative"/>
    <property type="match status" value="1"/>
</dbReference>
<dbReference type="PROSITE" id="PS50011">
    <property type="entry name" value="PROTEIN_KINASE_DOM"/>
    <property type="match status" value="1"/>
</dbReference>
<evidence type="ECO:0000313" key="20">
    <source>
        <dbReference type="Proteomes" id="UP000308549"/>
    </source>
</evidence>
<evidence type="ECO:0000256" key="4">
    <source>
        <dbReference type="ARBA" id="ARBA00022475"/>
    </source>
</evidence>
<dbReference type="SUPFAM" id="SSF55781">
    <property type="entry name" value="GAF domain-like"/>
    <property type="match status" value="1"/>
</dbReference>
<keyword evidence="6" id="KW-0808">Transferase</keyword>
<evidence type="ECO:0000256" key="12">
    <source>
        <dbReference type="ARBA" id="ARBA00023136"/>
    </source>
</evidence>
<protein>
    <recommendedName>
        <fullName evidence="3">histidine kinase</fullName>
        <ecNumber evidence="3">2.7.13.3</ecNumber>
    </recommendedName>
</protein>
<evidence type="ECO:0000256" key="8">
    <source>
        <dbReference type="ARBA" id="ARBA00022741"/>
    </source>
</evidence>
<dbReference type="SMART" id="SM00220">
    <property type="entry name" value="S_TKc"/>
    <property type="match status" value="1"/>
</dbReference>
<dbReference type="InterPro" id="IPR011006">
    <property type="entry name" value="CheY-like_superfamily"/>
</dbReference>
<dbReference type="InterPro" id="IPR029016">
    <property type="entry name" value="GAF-like_dom_sf"/>
</dbReference>